<reference evidence="3" key="1">
    <citation type="submission" date="2021-12" db="EMBL/GenBank/DDBJ databases">
        <title>Prjna785345.</title>
        <authorList>
            <person name="Rujirawat T."/>
            <person name="Krajaejun T."/>
        </authorList>
    </citation>
    <scope>NUCLEOTIDE SEQUENCE</scope>
    <source>
        <strain evidence="3">Pi057C3</strain>
    </source>
</reference>
<feature type="region of interest" description="Disordered" evidence="2">
    <location>
        <begin position="502"/>
        <end position="533"/>
    </location>
</feature>
<dbReference type="InterPro" id="IPR036961">
    <property type="entry name" value="Kinesin_motor_dom_sf"/>
</dbReference>
<sequence>MSASSAPTANGSNTQAVVLAQLHLSCFVTAANRATPVFDVQPERRCVRVAARESRDAGAVTGASSATAGNGSPTSPSGASAVVAGRNSPGAEWEFHTVFSSTPATHSADFFREVSLPALLHVCDAGLNTNIIATGIHPTQKFRLLYGKSTGADGVKAPLTAASEGGAELLDSHGQVGALLGEFFHCHAAARVENASWLRAPARGGDWHVGISSWIIVNNTAVDLLKALTPTRSSPGAATGADAFTFVSVEAATLSTALAILQTAKTNRIVMKQSAEHSHFFVRLAFFRSGQLSTLHVADLADLKEFRDALAVQEKQELYDVLQEIRQLTKPRAPPLSPRGPNGSSPSELKPRMVLASFLQPLLTSNAKTFLYANVIDSRACIRENVALLNAVANLRGFACVCKRLVGVELSQLGFQPFTQSEDPEPESLDSAAAKAMAAVAIGESLLSRLAGVTGTRAPEPAPQFAALPVDDAVATAASPAVTADASTWLEAFRQRKQDILANGPRASTTERQLVSPVACGPSSSSAAARGGAVVGTTSSDLYARLMESIQPSSASPSARSCVGRSSALPLPIEDPGHDDDDADEGLGLSPLPPPPRPRPLPAPSSARCNQSWHDVLEQANLPTQVLPQPNVDGLDADAARRVQASDAALLRRNYDALLTVVQEQQRLREAAETRAADAVRDQEELRAQHELQIENLKLEAANLRRKLRAMERQSPAAAVFQHYEQDMESLHREVQQLRALNVQLELRVAGGAETLTASGASDAAVFGGGHGSLAELKKRYQAMAEERQALAEQLLEYRKRERQFLAQSKLVNESTRKVDRLSRELSAKEESLLVTRLGKQRLDAEVQQAQQEAEQLQQENDRLLMEKAATTEELLATKMYLASVESEQKKAEILDRFVRKHGDRMSRLRLQGNASAIAPMLDSDAWRRDAQARETEEKLFQSVKRSQPQLVPLVNKVLRKLEMQELSLREYAEREVDFINLLVELVSDQPAVTLREMIESEMRKLSLVA</sequence>
<protein>
    <submittedName>
        <fullName evidence="3">Uncharacterized protein</fullName>
    </submittedName>
</protein>
<evidence type="ECO:0000313" key="4">
    <source>
        <dbReference type="Proteomes" id="UP001209570"/>
    </source>
</evidence>
<feature type="compositionally biased region" description="Pro residues" evidence="2">
    <location>
        <begin position="591"/>
        <end position="603"/>
    </location>
</feature>
<evidence type="ECO:0000256" key="2">
    <source>
        <dbReference type="SAM" id="MobiDB-lite"/>
    </source>
</evidence>
<evidence type="ECO:0000256" key="1">
    <source>
        <dbReference type="SAM" id="Coils"/>
    </source>
</evidence>
<feature type="region of interest" description="Disordered" evidence="2">
    <location>
        <begin position="551"/>
        <end position="609"/>
    </location>
</feature>
<evidence type="ECO:0000313" key="3">
    <source>
        <dbReference type="EMBL" id="KAJ0400678.1"/>
    </source>
</evidence>
<proteinExistence type="predicted"/>
<feature type="compositionally biased region" description="Low complexity" evidence="2">
    <location>
        <begin position="58"/>
        <end position="75"/>
    </location>
</feature>
<feature type="coiled-coil region" evidence="1">
    <location>
        <begin position="774"/>
        <end position="874"/>
    </location>
</feature>
<dbReference type="Proteomes" id="UP001209570">
    <property type="component" value="Unassembled WGS sequence"/>
</dbReference>
<feature type="coiled-coil region" evidence="1">
    <location>
        <begin position="662"/>
        <end position="748"/>
    </location>
</feature>
<dbReference type="EMBL" id="JAKCXM010000149">
    <property type="protein sequence ID" value="KAJ0400678.1"/>
    <property type="molecule type" value="Genomic_DNA"/>
</dbReference>
<comment type="caution">
    <text evidence="3">The sequence shown here is derived from an EMBL/GenBank/DDBJ whole genome shotgun (WGS) entry which is preliminary data.</text>
</comment>
<gene>
    <name evidence="3" type="ORF">P43SY_005451</name>
</gene>
<feature type="region of interest" description="Disordered" evidence="2">
    <location>
        <begin position="58"/>
        <end position="85"/>
    </location>
</feature>
<keyword evidence="4" id="KW-1185">Reference proteome</keyword>
<dbReference type="AlphaFoldDB" id="A0AAD5LJY5"/>
<keyword evidence="1" id="KW-0175">Coiled coil</keyword>
<name>A0AAD5LJY5_PYTIN</name>
<feature type="compositionally biased region" description="Low complexity" evidence="2">
    <location>
        <begin position="515"/>
        <end position="533"/>
    </location>
</feature>
<accession>A0AAD5LJY5</accession>
<organism evidence="3 4">
    <name type="scientific">Pythium insidiosum</name>
    <name type="common">Pythiosis disease agent</name>
    <dbReference type="NCBI Taxonomy" id="114742"/>
    <lineage>
        <taxon>Eukaryota</taxon>
        <taxon>Sar</taxon>
        <taxon>Stramenopiles</taxon>
        <taxon>Oomycota</taxon>
        <taxon>Peronosporomycetes</taxon>
        <taxon>Pythiales</taxon>
        <taxon>Pythiaceae</taxon>
        <taxon>Pythium</taxon>
    </lineage>
</organism>
<dbReference type="Gene3D" id="3.40.850.10">
    <property type="entry name" value="Kinesin motor domain"/>
    <property type="match status" value="1"/>
</dbReference>